<dbReference type="Pfam" id="PF01412">
    <property type="entry name" value="ArfGap"/>
    <property type="match status" value="1"/>
</dbReference>
<keyword evidence="1" id="KW-0343">GTPase activation</keyword>
<dbReference type="Proteomes" id="UP001530400">
    <property type="component" value="Unassembled WGS sequence"/>
</dbReference>
<name>A0ABD3R7R0_9STRA</name>
<dbReference type="InterPro" id="IPR001164">
    <property type="entry name" value="ArfGAP_dom"/>
</dbReference>
<evidence type="ECO:0000256" key="3">
    <source>
        <dbReference type="ARBA" id="ARBA00022771"/>
    </source>
</evidence>
<dbReference type="PANTHER" id="PTHR45686">
    <property type="entry name" value="ADP-RIBOSYLATION FACTOR GTPASE ACTIVATING PROTEIN 3, ISOFORM H-RELATED"/>
    <property type="match status" value="1"/>
</dbReference>
<feature type="region of interest" description="Disordered" evidence="6">
    <location>
        <begin position="333"/>
        <end position="380"/>
    </location>
</feature>
<organism evidence="8 9">
    <name type="scientific">Cyclotella atomus</name>
    <dbReference type="NCBI Taxonomy" id="382360"/>
    <lineage>
        <taxon>Eukaryota</taxon>
        <taxon>Sar</taxon>
        <taxon>Stramenopiles</taxon>
        <taxon>Ochrophyta</taxon>
        <taxon>Bacillariophyta</taxon>
        <taxon>Coscinodiscophyceae</taxon>
        <taxon>Thalassiosirophycidae</taxon>
        <taxon>Stephanodiscales</taxon>
        <taxon>Stephanodiscaceae</taxon>
        <taxon>Cyclotella</taxon>
    </lineage>
</organism>
<evidence type="ECO:0000256" key="2">
    <source>
        <dbReference type="ARBA" id="ARBA00022723"/>
    </source>
</evidence>
<evidence type="ECO:0000256" key="5">
    <source>
        <dbReference type="PROSITE-ProRule" id="PRU00288"/>
    </source>
</evidence>
<feature type="compositionally biased region" description="Low complexity" evidence="6">
    <location>
        <begin position="421"/>
        <end position="432"/>
    </location>
</feature>
<evidence type="ECO:0000256" key="4">
    <source>
        <dbReference type="ARBA" id="ARBA00022833"/>
    </source>
</evidence>
<feature type="domain" description="Arf-GAP" evidence="7">
    <location>
        <begin position="12"/>
        <end position="122"/>
    </location>
</feature>
<sequence>MVQMTPADQAVIKAIPGNDKCCDCGMKNPQWASVSFGTVFCLDCSGVHRSLGVHISFVRSIAMDSWTPQQLSLMKLGGNQNCQSYLSSKGILPSTPIKAKYESDVAQLYKEILKARSEGRPEPTSLPPKKAPTNNNNMNAMSSISSHSAGGKGAPDPNGMERLPGESDADYIARQTRLRDEAKARMAAKFGGGGMGGVGSGGSRMGGIGSDPNYNPNSGYGGGVDLSSASTAVISGLGSAFGALGSVASSVTAAVQDPNSTRQMADLASGFTQTAGSFWGSLSAGASSFVTSVTSPDAGSDGLEDLQRQFHSQRSVNPNSKYSGFGSENMMNSTGFGSSTPAPAAPDLLSGTPFTLTEARAGPGEDPNGIERLSGESDEQYVMRQTRLRDEAKARMAAKFGGGGMSGVGSGSTTGGGGSGYSNSSMSAPSSGNFNNTAQRPKAPSSGNVKVASGNDFFANFGT</sequence>
<proteinExistence type="predicted"/>
<evidence type="ECO:0000256" key="6">
    <source>
        <dbReference type="SAM" id="MobiDB-lite"/>
    </source>
</evidence>
<keyword evidence="9" id="KW-1185">Reference proteome</keyword>
<feature type="region of interest" description="Disordered" evidence="6">
    <location>
        <begin position="189"/>
        <end position="210"/>
    </location>
</feature>
<dbReference type="PROSITE" id="PS50115">
    <property type="entry name" value="ARFGAP"/>
    <property type="match status" value="1"/>
</dbReference>
<dbReference type="EMBL" id="JALLPJ020000019">
    <property type="protein sequence ID" value="KAL3804960.1"/>
    <property type="molecule type" value="Genomic_DNA"/>
</dbReference>
<dbReference type="AlphaFoldDB" id="A0ABD3R7R0"/>
<dbReference type="InterPro" id="IPR038508">
    <property type="entry name" value="ArfGAP_dom_sf"/>
</dbReference>
<dbReference type="SUPFAM" id="SSF57863">
    <property type="entry name" value="ArfGap/RecO-like zinc finger"/>
    <property type="match status" value="1"/>
</dbReference>
<comment type="caution">
    <text evidence="8">The sequence shown here is derived from an EMBL/GenBank/DDBJ whole genome shotgun (WGS) entry which is preliminary data.</text>
</comment>
<feature type="compositionally biased region" description="Low complexity" evidence="6">
    <location>
        <begin position="134"/>
        <end position="149"/>
    </location>
</feature>
<gene>
    <name evidence="8" type="ORF">ACHAWO_004727</name>
</gene>
<feature type="region of interest" description="Disordered" evidence="6">
    <location>
        <begin position="400"/>
        <end position="463"/>
    </location>
</feature>
<keyword evidence="3 5" id="KW-0863">Zinc-finger</keyword>
<dbReference type="InterPro" id="IPR037278">
    <property type="entry name" value="ARFGAP/RecO"/>
</dbReference>
<feature type="compositionally biased region" description="Gly residues" evidence="6">
    <location>
        <begin position="400"/>
        <end position="420"/>
    </location>
</feature>
<dbReference type="SMART" id="SM00105">
    <property type="entry name" value="ArfGap"/>
    <property type="match status" value="1"/>
</dbReference>
<evidence type="ECO:0000259" key="7">
    <source>
        <dbReference type="PROSITE" id="PS50115"/>
    </source>
</evidence>
<evidence type="ECO:0000313" key="8">
    <source>
        <dbReference type="EMBL" id="KAL3804960.1"/>
    </source>
</evidence>
<evidence type="ECO:0000256" key="1">
    <source>
        <dbReference type="ARBA" id="ARBA00022468"/>
    </source>
</evidence>
<feature type="compositionally biased region" description="Gly residues" evidence="6">
    <location>
        <begin position="190"/>
        <end position="209"/>
    </location>
</feature>
<dbReference type="PRINTS" id="PR00405">
    <property type="entry name" value="REVINTRACTNG"/>
</dbReference>
<reference evidence="8 9" key="1">
    <citation type="submission" date="2024-10" db="EMBL/GenBank/DDBJ databases">
        <title>Updated reference genomes for cyclostephanoid diatoms.</title>
        <authorList>
            <person name="Roberts W.R."/>
            <person name="Alverson A.J."/>
        </authorList>
    </citation>
    <scope>NUCLEOTIDE SEQUENCE [LARGE SCALE GENOMIC DNA]</scope>
    <source>
        <strain evidence="8 9">AJA010-31</strain>
    </source>
</reference>
<protein>
    <recommendedName>
        <fullName evidence="7">Arf-GAP domain-containing protein</fullName>
    </recommendedName>
</protein>
<evidence type="ECO:0000313" key="9">
    <source>
        <dbReference type="Proteomes" id="UP001530400"/>
    </source>
</evidence>
<keyword evidence="2" id="KW-0479">Metal-binding</keyword>
<dbReference type="GO" id="GO:0008270">
    <property type="term" value="F:zinc ion binding"/>
    <property type="evidence" value="ECO:0007669"/>
    <property type="project" value="UniProtKB-KW"/>
</dbReference>
<keyword evidence="4" id="KW-0862">Zinc</keyword>
<dbReference type="PANTHER" id="PTHR45686:SF4">
    <property type="entry name" value="ADP-RIBOSYLATION FACTOR GTPASE ACTIVATING PROTEIN 3, ISOFORM H"/>
    <property type="match status" value="1"/>
</dbReference>
<dbReference type="Gene3D" id="1.10.220.150">
    <property type="entry name" value="Arf GTPase activating protein"/>
    <property type="match status" value="1"/>
</dbReference>
<dbReference type="CDD" id="cd08830">
    <property type="entry name" value="ArfGap_ArfGap1"/>
    <property type="match status" value="1"/>
</dbReference>
<accession>A0ABD3R7R0</accession>
<feature type="region of interest" description="Disordered" evidence="6">
    <location>
        <begin position="116"/>
        <end position="167"/>
    </location>
</feature>
<dbReference type="GO" id="GO:0005096">
    <property type="term" value="F:GTPase activator activity"/>
    <property type="evidence" value="ECO:0007669"/>
    <property type="project" value="UniProtKB-KW"/>
</dbReference>